<organism evidence="1 2">
    <name type="scientific">Aspergillus udagawae</name>
    <dbReference type="NCBI Taxonomy" id="91492"/>
    <lineage>
        <taxon>Eukaryota</taxon>
        <taxon>Fungi</taxon>
        <taxon>Dikarya</taxon>
        <taxon>Ascomycota</taxon>
        <taxon>Pezizomycotina</taxon>
        <taxon>Eurotiomycetes</taxon>
        <taxon>Eurotiomycetidae</taxon>
        <taxon>Eurotiales</taxon>
        <taxon>Aspergillaceae</taxon>
        <taxon>Aspergillus</taxon>
        <taxon>Aspergillus subgen. Fumigati</taxon>
    </lineage>
</organism>
<comment type="caution">
    <text evidence="1">The sequence shown here is derived from an EMBL/GenBank/DDBJ whole genome shotgun (WGS) entry which is preliminary data.</text>
</comment>
<dbReference type="AlphaFoldDB" id="A0A8H3NEP2"/>
<dbReference type="Proteomes" id="UP000465221">
    <property type="component" value="Unassembled WGS sequence"/>
</dbReference>
<sequence length="70" mass="7913">MVVRVYHRAGWKTDERGFDEEAVNLSGSGPNLAFAARYAGLWQDKTRQNERCQGFMTTNEHARVLTPGIT</sequence>
<evidence type="ECO:0000313" key="1">
    <source>
        <dbReference type="EMBL" id="GFF32750.1"/>
    </source>
</evidence>
<evidence type="ECO:0000313" key="2">
    <source>
        <dbReference type="Proteomes" id="UP000465221"/>
    </source>
</evidence>
<gene>
    <name evidence="1" type="ORF">IFM46972_03663</name>
</gene>
<name>A0A8H3NEP2_9EURO</name>
<proteinExistence type="predicted"/>
<dbReference type="EMBL" id="BLKC01000019">
    <property type="protein sequence ID" value="GFF32750.1"/>
    <property type="molecule type" value="Genomic_DNA"/>
</dbReference>
<accession>A0A8H3NEP2</accession>
<reference evidence="1 2" key="1">
    <citation type="submission" date="2020-01" db="EMBL/GenBank/DDBJ databases">
        <title>Draft genome sequence of Aspergillus udagawae IFM 46972.</title>
        <authorList>
            <person name="Takahashi H."/>
            <person name="Yaguchi T."/>
        </authorList>
    </citation>
    <scope>NUCLEOTIDE SEQUENCE [LARGE SCALE GENOMIC DNA]</scope>
    <source>
        <strain evidence="1 2">IFM 46972</strain>
    </source>
</reference>
<protein>
    <submittedName>
        <fullName evidence="1">Uncharacterized protein</fullName>
    </submittedName>
</protein>